<evidence type="ECO:0000256" key="8">
    <source>
        <dbReference type="ARBA" id="ARBA00022801"/>
    </source>
</evidence>
<comment type="function">
    <text evidence="13">Endo-1,5-alpha-L-arabinanase involved in degradation of pectin. Its preferred substrate is linear 1,5-alpha-L-arabinan.</text>
</comment>
<evidence type="ECO:0000256" key="2">
    <source>
        <dbReference type="ARBA" id="ARBA00004613"/>
    </source>
</evidence>
<accession>A0ABR4CN06</accession>
<evidence type="ECO:0000313" key="17">
    <source>
        <dbReference type="Proteomes" id="UP001595075"/>
    </source>
</evidence>
<evidence type="ECO:0000256" key="3">
    <source>
        <dbReference type="ARBA" id="ARBA00004834"/>
    </source>
</evidence>
<proteinExistence type="inferred from homology"/>
<dbReference type="EMBL" id="JAZHXI010000005">
    <property type="protein sequence ID" value="KAL2071379.1"/>
    <property type="molecule type" value="Genomic_DNA"/>
</dbReference>
<evidence type="ECO:0000256" key="7">
    <source>
        <dbReference type="ARBA" id="ARBA00022651"/>
    </source>
</evidence>
<evidence type="ECO:0000256" key="11">
    <source>
        <dbReference type="ARBA" id="ARBA00023295"/>
    </source>
</evidence>
<dbReference type="EC" id="3.2.1.99" evidence="5 14"/>
<dbReference type="SUPFAM" id="SSF75005">
    <property type="entry name" value="Arabinanase/levansucrase/invertase"/>
    <property type="match status" value="1"/>
</dbReference>
<keyword evidence="11 14" id="KW-0326">Glycosidase</keyword>
<dbReference type="Gene3D" id="2.115.10.20">
    <property type="entry name" value="Glycosyl hydrolase domain, family 43"/>
    <property type="match status" value="1"/>
</dbReference>
<gene>
    <name evidence="16" type="ORF">VTL71DRAFT_12614</name>
</gene>
<feature type="chain" id="PRO_5046735035" description="Arabinan endo-1,5-alpha-L-arabinosidase" evidence="15">
    <location>
        <begin position="20"/>
        <end position="339"/>
    </location>
</feature>
<organism evidence="16 17">
    <name type="scientific">Oculimacula yallundae</name>
    <dbReference type="NCBI Taxonomy" id="86028"/>
    <lineage>
        <taxon>Eukaryota</taxon>
        <taxon>Fungi</taxon>
        <taxon>Dikarya</taxon>
        <taxon>Ascomycota</taxon>
        <taxon>Pezizomycotina</taxon>
        <taxon>Leotiomycetes</taxon>
        <taxon>Helotiales</taxon>
        <taxon>Ploettnerulaceae</taxon>
        <taxon>Oculimacula</taxon>
    </lineage>
</organism>
<feature type="signal peptide" evidence="15">
    <location>
        <begin position="1"/>
        <end position="19"/>
    </location>
</feature>
<dbReference type="InterPro" id="IPR006710">
    <property type="entry name" value="Glyco_hydro_43"/>
</dbReference>
<evidence type="ECO:0000256" key="5">
    <source>
        <dbReference type="ARBA" id="ARBA00012586"/>
    </source>
</evidence>
<dbReference type="CDD" id="cd18831">
    <property type="entry name" value="GH43_AnAbnA-like"/>
    <property type="match status" value="1"/>
</dbReference>
<evidence type="ECO:0000256" key="12">
    <source>
        <dbReference type="ARBA" id="ARBA00023326"/>
    </source>
</evidence>
<dbReference type="Proteomes" id="UP001595075">
    <property type="component" value="Unassembled WGS sequence"/>
</dbReference>
<reference evidence="16 17" key="1">
    <citation type="journal article" date="2024" name="Commun. Biol.">
        <title>Comparative genomic analysis of thermophilic fungi reveals convergent evolutionary adaptations and gene losses.</title>
        <authorList>
            <person name="Steindorff A.S."/>
            <person name="Aguilar-Pontes M.V."/>
            <person name="Robinson A.J."/>
            <person name="Andreopoulos B."/>
            <person name="LaButti K."/>
            <person name="Kuo A."/>
            <person name="Mondo S."/>
            <person name="Riley R."/>
            <person name="Otillar R."/>
            <person name="Haridas S."/>
            <person name="Lipzen A."/>
            <person name="Grimwood J."/>
            <person name="Schmutz J."/>
            <person name="Clum A."/>
            <person name="Reid I.D."/>
            <person name="Moisan M.C."/>
            <person name="Butler G."/>
            <person name="Nguyen T.T.M."/>
            <person name="Dewar K."/>
            <person name="Conant G."/>
            <person name="Drula E."/>
            <person name="Henrissat B."/>
            <person name="Hansel C."/>
            <person name="Singer S."/>
            <person name="Hutchinson M.I."/>
            <person name="de Vries R.P."/>
            <person name="Natvig D.O."/>
            <person name="Powell A.J."/>
            <person name="Tsang A."/>
            <person name="Grigoriev I.V."/>
        </authorList>
    </citation>
    <scope>NUCLEOTIDE SEQUENCE [LARGE SCALE GENOMIC DNA]</scope>
    <source>
        <strain evidence="16 17">CBS 494.80</strain>
    </source>
</reference>
<dbReference type="PIRSF" id="PIRSF026534">
    <property type="entry name" value="Endo_alpha-L-arabinosidase"/>
    <property type="match status" value="1"/>
</dbReference>
<evidence type="ECO:0000256" key="9">
    <source>
        <dbReference type="ARBA" id="ARBA00023180"/>
    </source>
</evidence>
<dbReference type="PANTHER" id="PTHR43301:SF7">
    <property type="entry name" value="ARABINAN ENDO-1,5-ALPHA-L-ARABINOSIDASE C"/>
    <property type="match status" value="1"/>
</dbReference>
<evidence type="ECO:0000313" key="16">
    <source>
        <dbReference type="EMBL" id="KAL2071379.1"/>
    </source>
</evidence>
<dbReference type="Pfam" id="PF04616">
    <property type="entry name" value="Glyco_hydro_43"/>
    <property type="match status" value="1"/>
</dbReference>
<evidence type="ECO:0000256" key="13">
    <source>
        <dbReference type="ARBA" id="ARBA00025221"/>
    </source>
</evidence>
<evidence type="ECO:0000256" key="4">
    <source>
        <dbReference type="ARBA" id="ARBA00009865"/>
    </source>
</evidence>
<evidence type="ECO:0000256" key="1">
    <source>
        <dbReference type="ARBA" id="ARBA00000375"/>
    </source>
</evidence>
<keyword evidence="9" id="KW-0325">Glycoprotein</keyword>
<dbReference type="InterPro" id="IPR023296">
    <property type="entry name" value="Glyco_hydro_beta-prop_sf"/>
</dbReference>
<comment type="caution">
    <text evidence="16">The sequence shown here is derived from an EMBL/GenBank/DDBJ whole genome shotgun (WGS) entry which is preliminary data.</text>
</comment>
<evidence type="ECO:0000256" key="15">
    <source>
        <dbReference type="SAM" id="SignalP"/>
    </source>
</evidence>
<dbReference type="InterPro" id="IPR016840">
    <property type="entry name" value="Glyco_hydro_43_endo_a_Ara-ase"/>
</dbReference>
<keyword evidence="15" id="KW-0732">Signal</keyword>
<comment type="subcellular location">
    <subcellularLocation>
        <location evidence="2">Secreted</location>
    </subcellularLocation>
</comment>
<name>A0ABR4CN06_9HELO</name>
<keyword evidence="8 14" id="KW-0378">Hydrolase</keyword>
<evidence type="ECO:0000256" key="10">
    <source>
        <dbReference type="ARBA" id="ARBA00023277"/>
    </source>
</evidence>
<evidence type="ECO:0000256" key="14">
    <source>
        <dbReference type="PIRNR" id="PIRNR026534"/>
    </source>
</evidence>
<keyword evidence="10" id="KW-0119">Carbohydrate metabolism</keyword>
<protein>
    <recommendedName>
        <fullName evidence="5 14">Arabinan endo-1,5-alpha-L-arabinosidase</fullName>
        <ecNumber evidence="5 14">3.2.1.99</ecNumber>
    </recommendedName>
</protein>
<keyword evidence="12" id="KW-0624">Polysaccharide degradation</keyword>
<comment type="catalytic activity">
    <reaction evidence="1 14">
        <text>Endohydrolysis of (1-&gt;5)-alpha-arabinofuranosidic linkages in (1-&gt;5)-arabinans.</text>
        <dbReference type="EC" id="3.2.1.99"/>
    </reaction>
</comment>
<keyword evidence="6" id="KW-0964">Secreted</keyword>
<comment type="similarity">
    <text evidence="4 14">Belongs to the glycosyl hydrolase 43 family.</text>
</comment>
<keyword evidence="7" id="KW-0858">Xylan degradation</keyword>
<dbReference type="InterPro" id="IPR050727">
    <property type="entry name" value="GH43_arabinanases"/>
</dbReference>
<evidence type="ECO:0000256" key="6">
    <source>
        <dbReference type="ARBA" id="ARBA00022525"/>
    </source>
</evidence>
<comment type="pathway">
    <text evidence="3 14">Glycan metabolism; L-arabinan degradation.</text>
</comment>
<keyword evidence="17" id="KW-1185">Reference proteome</keyword>
<sequence length="339" mass="36354">MFQFFLALLSLLSLPLITAYSNPNTCSGACWAHDPAIIQRSSDGKYYKFNTGGNIEIATASNLAGPWTLKGFVLNGGSVIDNPGRKDAWAPDVTLVNGIYHLYYSVSTFGSQVSPTFFFVLSMFFYDLNSAIGLATSATLDPGSWTDKGAIGVTSSAGKSYNAIDANLIAVGGSYYLNFGSFWHDIYQVKLNAAATKGGGAAAYNIEYDSTGGSPCEGAYLFYYSGYYYLTWSRGVCCGYDKTKPAPGLEYRIMMCRSSTATGGFVDKNGRSCSTANGGSVLLESHGDVYGPGGQGVFTDRSMGLVLYYHYASLKRGLGDGSYLFGWNVLKWSGGWPSV</sequence>
<dbReference type="PANTHER" id="PTHR43301">
    <property type="entry name" value="ARABINAN ENDO-1,5-ALPHA-L-ARABINOSIDASE"/>
    <property type="match status" value="1"/>
</dbReference>